<dbReference type="Pfam" id="PF07052">
    <property type="entry name" value="Hep_59"/>
    <property type="match status" value="1"/>
</dbReference>
<evidence type="ECO:0000313" key="4">
    <source>
        <dbReference type="EMBL" id="OAF70644.1"/>
    </source>
</evidence>
<dbReference type="PANTHER" id="PTHR13486">
    <property type="entry name" value="TELOMERE LENGTH AND SILENCING PROTEIN 1 TLS1 FAMILY MEMBER"/>
    <property type="match status" value="1"/>
</dbReference>
<comment type="similarity">
    <text evidence="2">Belongs to the TLS1 family.</text>
</comment>
<keyword evidence="3" id="KW-0539">Nucleus</keyword>
<dbReference type="OrthoDB" id="5627at2759"/>
<evidence type="ECO:0000256" key="2">
    <source>
        <dbReference type="ARBA" id="ARBA00007643"/>
    </source>
</evidence>
<organism evidence="4 5">
    <name type="scientific">Intoshia linei</name>
    <dbReference type="NCBI Taxonomy" id="1819745"/>
    <lineage>
        <taxon>Eukaryota</taxon>
        <taxon>Metazoa</taxon>
        <taxon>Spiralia</taxon>
        <taxon>Lophotrochozoa</taxon>
        <taxon>Mesozoa</taxon>
        <taxon>Orthonectida</taxon>
        <taxon>Rhopaluridae</taxon>
        <taxon>Intoshia</taxon>
    </lineage>
</organism>
<evidence type="ECO:0000256" key="1">
    <source>
        <dbReference type="ARBA" id="ARBA00004123"/>
    </source>
</evidence>
<keyword evidence="5" id="KW-1185">Reference proteome</keyword>
<evidence type="ECO:0000313" key="5">
    <source>
        <dbReference type="Proteomes" id="UP000078046"/>
    </source>
</evidence>
<dbReference type="Proteomes" id="UP000078046">
    <property type="component" value="Unassembled WGS sequence"/>
</dbReference>
<accession>A0A177BB30</accession>
<dbReference type="InterPro" id="IPR010756">
    <property type="entry name" value="Tls1-like"/>
</dbReference>
<dbReference type="AlphaFoldDB" id="A0A177BB30"/>
<comment type="subcellular location">
    <subcellularLocation>
        <location evidence="1">Nucleus</location>
    </subcellularLocation>
</comment>
<protein>
    <submittedName>
        <fullName evidence="4">Uncharacterized protein</fullName>
    </submittedName>
</protein>
<dbReference type="GO" id="GO:0005681">
    <property type="term" value="C:spliceosomal complex"/>
    <property type="evidence" value="ECO:0007669"/>
    <property type="project" value="TreeGrafter"/>
</dbReference>
<comment type="caution">
    <text evidence="4">The sequence shown here is derived from an EMBL/GenBank/DDBJ whole genome shotgun (WGS) entry which is preliminary data.</text>
</comment>
<dbReference type="EMBL" id="LWCA01000125">
    <property type="protein sequence ID" value="OAF70644.1"/>
    <property type="molecule type" value="Genomic_DNA"/>
</dbReference>
<gene>
    <name evidence="4" type="ORF">A3Q56_01580</name>
</gene>
<proteinExistence type="inferred from homology"/>
<dbReference type="GO" id="GO:0000398">
    <property type="term" value="P:mRNA splicing, via spliceosome"/>
    <property type="evidence" value="ECO:0007669"/>
    <property type="project" value="TreeGrafter"/>
</dbReference>
<reference evidence="4 5" key="1">
    <citation type="submission" date="2016-04" db="EMBL/GenBank/DDBJ databases">
        <title>The genome of Intoshia linei affirms orthonectids as highly simplified spiralians.</title>
        <authorList>
            <person name="Mikhailov K.V."/>
            <person name="Slusarev G.S."/>
            <person name="Nikitin M.A."/>
            <person name="Logacheva M.D."/>
            <person name="Penin A."/>
            <person name="Aleoshin V."/>
            <person name="Panchin Y.V."/>
        </authorList>
    </citation>
    <scope>NUCLEOTIDE SEQUENCE [LARGE SCALE GENOMIC DNA]</scope>
    <source>
        <strain evidence="4">Intl2013</strain>
        <tissue evidence="4">Whole animal</tissue>
    </source>
</reference>
<evidence type="ECO:0000256" key="3">
    <source>
        <dbReference type="ARBA" id="ARBA00023242"/>
    </source>
</evidence>
<dbReference type="PANTHER" id="PTHR13486:SF2">
    <property type="entry name" value="SPLICING FACTOR C9ORF78"/>
    <property type="match status" value="1"/>
</dbReference>
<name>A0A177BB30_9BILA</name>
<sequence>MDKNKVQGVIFKKCKKPKKLNLRCKKNDIQYDNSISNKVEISKNIQKNRNKPKGLCFNLNEDNVVTEIVPKKENDNIAKQFSIETNFVQEDKNMLNFILDRLSTNQSQKDDSENVKLIDSFYALPENIANITSGINTNTVESNQVLTGIPEVDLGIEYKYEKIAKMQKELHNFTKNKENLP</sequence>